<evidence type="ECO:0000256" key="1">
    <source>
        <dbReference type="SAM" id="MobiDB-lite"/>
    </source>
</evidence>
<evidence type="ECO:0000313" key="3">
    <source>
        <dbReference type="Proteomes" id="UP000281553"/>
    </source>
</evidence>
<accession>A0A3P7LH87</accession>
<name>A0A3P7LH87_DIBLA</name>
<proteinExistence type="predicted"/>
<protein>
    <submittedName>
        <fullName evidence="2">Uncharacterized protein</fullName>
    </submittedName>
</protein>
<evidence type="ECO:0000313" key="2">
    <source>
        <dbReference type="EMBL" id="VDN12760.1"/>
    </source>
</evidence>
<gene>
    <name evidence="2" type="ORF">DILT_LOCUS8591</name>
</gene>
<dbReference type="AlphaFoldDB" id="A0A3P7LH87"/>
<keyword evidence="3" id="KW-1185">Reference proteome</keyword>
<feature type="region of interest" description="Disordered" evidence="1">
    <location>
        <begin position="129"/>
        <end position="160"/>
    </location>
</feature>
<dbReference type="Proteomes" id="UP000281553">
    <property type="component" value="Unassembled WGS sequence"/>
</dbReference>
<dbReference type="EMBL" id="UYRU01054665">
    <property type="protein sequence ID" value="VDN12760.1"/>
    <property type="molecule type" value="Genomic_DNA"/>
</dbReference>
<sequence>MLFQKTISSTSSAATQQCLDFCSCVNEMLLSFPRFCFPSLLEERHGDGRLLPSQPDRLATELYLFLSALVSSQYPKDQNATKLPEELTYRPQLRLLCRLLERLWRQLSPASVQLLAPVLDEAVRRLPEMQRRMEPASDSESDRAPAAESRWRDRGERQRL</sequence>
<organism evidence="2 3">
    <name type="scientific">Dibothriocephalus latus</name>
    <name type="common">Fish tapeworm</name>
    <name type="synonym">Diphyllobothrium latum</name>
    <dbReference type="NCBI Taxonomy" id="60516"/>
    <lineage>
        <taxon>Eukaryota</taxon>
        <taxon>Metazoa</taxon>
        <taxon>Spiralia</taxon>
        <taxon>Lophotrochozoa</taxon>
        <taxon>Platyhelminthes</taxon>
        <taxon>Cestoda</taxon>
        <taxon>Eucestoda</taxon>
        <taxon>Diphyllobothriidea</taxon>
        <taxon>Diphyllobothriidae</taxon>
        <taxon>Dibothriocephalus</taxon>
    </lineage>
</organism>
<reference evidence="2 3" key="1">
    <citation type="submission" date="2018-11" db="EMBL/GenBank/DDBJ databases">
        <authorList>
            <consortium name="Pathogen Informatics"/>
        </authorList>
    </citation>
    <scope>NUCLEOTIDE SEQUENCE [LARGE SCALE GENOMIC DNA]</scope>
</reference>